<evidence type="ECO:0000313" key="2">
    <source>
        <dbReference type="Proteomes" id="UP000688137"/>
    </source>
</evidence>
<comment type="caution">
    <text evidence="1">The sequence shown here is derived from an EMBL/GenBank/DDBJ whole genome shotgun (WGS) entry which is preliminary data.</text>
</comment>
<sequence length="103" mass="12625">MQLKIVIGKFTQITFQHKISLKINRNYNQKAKPQILYSIKFKFYYESQTGNIWFVKLGILIMISPFQIMNQSSIDYLTIKYFINRFQYVIISEFFYKEYYIFI</sequence>
<name>A0A8S1PDY1_PARPR</name>
<dbReference type="EMBL" id="CAJJDM010000119">
    <property type="protein sequence ID" value="CAD8101532.1"/>
    <property type="molecule type" value="Genomic_DNA"/>
</dbReference>
<gene>
    <name evidence="1" type="ORF">PPRIM_AZ9-3.1.T1160002</name>
</gene>
<reference evidence="1" key="1">
    <citation type="submission" date="2021-01" db="EMBL/GenBank/DDBJ databases">
        <authorList>
            <consortium name="Genoscope - CEA"/>
            <person name="William W."/>
        </authorList>
    </citation>
    <scope>NUCLEOTIDE SEQUENCE</scope>
</reference>
<evidence type="ECO:0000313" key="1">
    <source>
        <dbReference type="EMBL" id="CAD8101532.1"/>
    </source>
</evidence>
<accession>A0A8S1PDY1</accession>
<protein>
    <submittedName>
        <fullName evidence="1">Uncharacterized protein</fullName>
    </submittedName>
</protein>
<proteinExistence type="predicted"/>
<organism evidence="1 2">
    <name type="scientific">Paramecium primaurelia</name>
    <dbReference type="NCBI Taxonomy" id="5886"/>
    <lineage>
        <taxon>Eukaryota</taxon>
        <taxon>Sar</taxon>
        <taxon>Alveolata</taxon>
        <taxon>Ciliophora</taxon>
        <taxon>Intramacronucleata</taxon>
        <taxon>Oligohymenophorea</taxon>
        <taxon>Peniculida</taxon>
        <taxon>Parameciidae</taxon>
        <taxon>Paramecium</taxon>
    </lineage>
</organism>
<dbReference type="AlphaFoldDB" id="A0A8S1PDY1"/>
<dbReference type="Proteomes" id="UP000688137">
    <property type="component" value="Unassembled WGS sequence"/>
</dbReference>
<keyword evidence="2" id="KW-1185">Reference proteome</keyword>